<evidence type="ECO:0000313" key="2">
    <source>
        <dbReference type="Proteomes" id="UP000290283"/>
    </source>
</evidence>
<keyword evidence="2" id="KW-1185">Reference proteome</keyword>
<comment type="caution">
    <text evidence="1">The sequence shown here is derived from an EMBL/GenBank/DDBJ whole genome shotgun (WGS) entry which is preliminary data.</text>
</comment>
<dbReference type="RefSeq" id="WP_129433868.1">
    <property type="nucleotide sequence ID" value="NZ_SBKO01000001.1"/>
</dbReference>
<name>A0A4Q1K552_9FLAO</name>
<evidence type="ECO:0000313" key="1">
    <source>
        <dbReference type="EMBL" id="RXR20712.1"/>
    </source>
</evidence>
<gene>
    <name evidence="1" type="ORF">EQG63_01910</name>
</gene>
<sequence length="74" mass="8282">MKTKKLNLDRFKDLQLTTEESKNIICGIDDKPKPKVVIIPGGGPTDPPITCYYDFDDVLIYCKRADGTIISGTY</sequence>
<proteinExistence type="predicted"/>
<dbReference type="EMBL" id="SBKO01000001">
    <property type="protein sequence ID" value="RXR20712.1"/>
    <property type="molecule type" value="Genomic_DNA"/>
</dbReference>
<accession>A0A4Q1K552</accession>
<organism evidence="1 2">
    <name type="scientific">Flavobacterium amnicola</name>
    <dbReference type="NCBI Taxonomy" id="2506422"/>
    <lineage>
        <taxon>Bacteria</taxon>
        <taxon>Pseudomonadati</taxon>
        <taxon>Bacteroidota</taxon>
        <taxon>Flavobacteriia</taxon>
        <taxon>Flavobacteriales</taxon>
        <taxon>Flavobacteriaceae</taxon>
        <taxon>Flavobacterium</taxon>
    </lineage>
</organism>
<protein>
    <submittedName>
        <fullName evidence="1">Uncharacterized protein</fullName>
    </submittedName>
</protein>
<reference evidence="2" key="1">
    <citation type="submission" date="2019-01" db="EMBL/GenBank/DDBJ databases">
        <title>Cytophagaceae bacterium strain CAR-16.</title>
        <authorList>
            <person name="Chen W.-M."/>
        </authorList>
    </citation>
    <scope>NUCLEOTIDE SEQUENCE [LARGE SCALE GENOMIC DNA]</scope>
    <source>
        <strain evidence="2">LLJ-11</strain>
    </source>
</reference>
<dbReference type="AlphaFoldDB" id="A0A4Q1K552"/>
<dbReference type="Proteomes" id="UP000290283">
    <property type="component" value="Unassembled WGS sequence"/>
</dbReference>